<dbReference type="AlphaFoldDB" id="A0A3M5VKN5"/>
<dbReference type="EMBL" id="RBUA01000547">
    <property type="protein sequence ID" value="RMU58766.1"/>
    <property type="molecule type" value="Genomic_DNA"/>
</dbReference>
<evidence type="ECO:0008006" key="4">
    <source>
        <dbReference type="Google" id="ProtNLM"/>
    </source>
</evidence>
<protein>
    <recommendedName>
        <fullName evidence="4">Lipoprotein</fullName>
    </recommendedName>
</protein>
<feature type="compositionally biased region" description="Polar residues" evidence="1">
    <location>
        <begin position="173"/>
        <end position="183"/>
    </location>
</feature>
<feature type="region of interest" description="Disordered" evidence="1">
    <location>
        <begin position="173"/>
        <end position="196"/>
    </location>
</feature>
<dbReference type="RefSeq" id="WP_122300037.1">
    <property type="nucleotide sequence ID" value="NZ_RBUA01000547.1"/>
</dbReference>
<sequence>MRRYGYIFCLLAAISLQGCGEKDLTPEQKAYVSSLEAELLQTKQDIDTGTRSAAVYSGGLIKDLISTRIEILKTNQALLEQRILAVQSKANVTVATVASKVDDDLANTLAGEIAQTKVGIASAKAEAAGYSGGLIQALKLSTIATSEQTLAMLEQQYLVAKYGLNPIRRSSVQPSTMSATQGASVSSPPPVSMSDLLPPGAGPFGFEVGISADVIEKMTGEAPRLVKESENLYLLDRAPKPNDAFEQYGLVISPTVGLCVVRGVGKTIQTNDFGHQLQAGYSSIKDALTSVYGKPKVYDFLMPSSIWKDSNDWMTGLFKQDRTLAAEWKGPGIKNDISSISIDARALARDKGYFVVEYAFNNSPECTAELKKTKNDSL</sequence>
<accession>A0A3M5VKN5</accession>
<name>A0A3M5VKN5_PSESX</name>
<evidence type="ECO:0000313" key="2">
    <source>
        <dbReference type="EMBL" id="RMU58766.1"/>
    </source>
</evidence>
<proteinExistence type="predicted"/>
<comment type="caution">
    <text evidence="2">The sequence shown here is derived from an EMBL/GenBank/DDBJ whole genome shotgun (WGS) entry which is preliminary data.</text>
</comment>
<organism evidence="2 3">
    <name type="scientific">Pseudomonas syringae pv. avii</name>
    <dbReference type="NCBI Taxonomy" id="663959"/>
    <lineage>
        <taxon>Bacteria</taxon>
        <taxon>Pseudomonadati</taxon>
        <taxon>Pseudomonadota</taxon>
        <taxon>Gammaproteobacteria</taxon>
        <taxon>Pseudomonadales</taxon>
        <taxon>Pseudomonadaceae</taxon>
        <taxon>Pseudomonas</taxon>
        <taxon>Pseudomonas syringae</taxon>
    </lineage>
</organism>
<reference evidence="2 3" key="1">
    <citation type="submission" date="2018-08" db="EMBL/GenBank/DDBJ databases">
        <title>Recombination of ecologically and evolutionarily significant loci maintains genetic cohesion in the Pseudomonas syringae species complex.</title>
        <authorList>
            <person name="Dillon M."/>
            <person name="Thakur S."/>
            <person name="Almeida R.N.D."/>
            <person name="Weir B.S."/>
            <person name="Guttman D.S."/>
        </authorList>
    </citation>
    <scope>NUCLEOTIDE SEQUENCE [LARGE SCALE GENOMIC DNA]</scope>
    <source>
        <strain evidence="2 3">ICMP 14479</strain>
    </source>
</reference>
<evidence type="ECO:0000313" key="3">
    <source>
        <dbReference type="Proteomes" id="UP000280395"/>
    </source>
</evidence>
<gene>
    <name evidence="2" type="ORF">ALP29_04531</name>
</gene>
<dbReference type="PROSITE" id="PS51257">
    <property type="entry name" value="PROKAR_LIPOPROTEIN"/>
    <property type="match status" value="1"/>
</dbReference>
<evidence type="ECO:0000256" key="1">
    <source>
        <dbReference type="SAM" id="MobiDB-lite"/>
    </source>
</evidence>
<dbReference type="Proteomes" id="UP000280395">
    <property type="component" value="Unassembled WGS sequence"/>
</dbReference>